<comment type="caution">
    <text evidence="1">The sequence shown here is derived from an EMBL/GenBank/DDBJ whole genome shotgun (WGS) entry which is preliminary data.</text>
</comment>
<dbReference type="Proteomes" id="UP000674416">
    <property type="component" value="Unassembled WGS sequence"/>
</dbReference>
<sequence>MPPGKQVAGGIIKGESTPCIYQSQGECLEYKVSIGPGVYRAI</sequence>
<reference evidence="1 2" key="1">
    <citation type="submission" date="2021-01" db="EMBL/GenBank/DDBJ databases">
        <title>Genomic Encyclopedia of Type Strains, Phase IV (KMG-IV): sequencing the most valuable type-strain genomes for metagenomic binning, comparative biology and taxonomic classification.</title>
        <authorList>
            <person name="Goeker M."/>
        </authorList>
    </citation>
    <scope>NUCLEOTIDE SEQUENCE [LARGE SCALE GENOMIC DNA]</scope>
    <source>
        <strain evidence="1 2">DSM 103394</strain>
    </source>
</reference>
<protein>
    <submittedName>
        <fullName evidence="1">Uncharacterized protein</fullName>
    </submittedName>
</protein>
<gene>
    <name evidence="1" type="ORF">JOC74_003026</name>
</gene>
<accession>A0ABS4CYV0</accession>
<name>A0ABS4CYV0_9BACI</name>
<organism evidence="1 2">
    <name type="scientific">Bacillus capparidis</name>
    <dbReference type="NCBI Taxonomy" id="1840411"/>
    <lineage>
        <taxon>Bacteria</taxon>
        <taxon>Bacillati</taxon>
        <taxon>Bacillota</taxon>
        <taxon>Bacilli</taxon>
        <taxon>Bacillales</taxon>
        <taxon>Bacillaceae</taxon>
        <taxon>Bacillus</taxon>
    </lineage>
</organism>
<proteinExistence type="predicted"/>
<evidence type="ECO:0000313" key="1">
    <source>
        <dbReference type="EMBL" id="MBP1082523.1"/>
    </source>
</evidence>
<keyword evidence="2" id="KW-1185">Reference proteome</keyword>
<dbReference type="EMBL" id="JAFDST010000003">
    <property type="protein sequence ID" value="MBP1082523.1"/>
    <property type="molecule type" value="Genomic_DNA"/>
</dbReference>
<evidence type="ECO:0000313" key="2">
    <source>
        <dbReference type="Proteomes" id="UP000674416"/>
    </source>
</evidence>